<dbReference type="Proteomes" id="UP000192251">
    <property type="component" value="Chromosome"/>
</dbReference>
<sequence>MRKLSSDSEVSVEARMAMVDGDEPGTERNEPPGPPGPPGLTGPSGPSEPNGQPPLNSLRQKVEYMVEKTFPGQKVSGRVFAELVRERGGSLSHSYFSNILAGKVTQPSEEILKALGLGFGVDWRFFKDESEVVDDVVAGLQFLAKRRTGEISGVAGRGLDADGLPPELLRFALSLLEDAARDGAVRDSPRDDALRDGARDAVRGSPRDGAEGGAGSSPDGSGSKENAGGEGMRHRPAGPGA</sequence>
<gene>
    <name evidence="2" type="ORF">B7C62_16220</name>
</gene>
<proteinExistence type="predicted"/>
<organism evidence="2 3">
    <name type="scientific">Kitasatospora albolonga</name>
    <dbReference type="NCBI Taxonomy" id="68173"/>
    <lineage>
        <taxon>Bacteria</taxon>
        <taxon>Bacillati</taxon>
        <taxon>Actinomycetota</taxon>
        <taxon>Actinomycetes</taxon>
        <taxon>Kitasatosporales</taxon>
        <taxon>Streptomycetaceae</taxon>
        <taxon>Kitasatospora</taxon>
    </lineage>
</organism>
<dbReference type="RefSeq" id="WP_084747420.1">
    <property type="nucleotide sequence ID" value="NZ_CP020563.1"/>
</dbReference>
<dbReference type="Gene3D" id="1.10.260.40">
    <property type="entry name" value="lambda repressor-like DNA-binding domains"/>
    <property type="match status" value="1"/>
</dbReference>
<accession>A0ABC8BT51</accession>
<dbReference type="InterPro" id="IPR010982">
    <property type="entry name" value="Lambda_DNA-bd_dom_sf"/>
</dbReference>
<feature type="compositionally biased region" description="Basic and acidic residues" evidence="1">
    <location>
        <begin position="184"/>
        <end position="210"/>
    </location>
</feature>
<evidence type="ECO:0000313" key="2">
    <source>
        <dbReference type="EMBL" id="ARF73634.1"/>
    </source>
</evidence>
<dbReference type="KEGG" id="kab:B7C62_16220"/>
<feature type="region of interest" description="Disordered" evidence="1">
    <location>
        <begin position="184"/>
        <end position="241"/>
    </location>
</feature>
<evidence type="ECO:0000313" key="3">
    <source>
        <dbReference type="Proteomes" id="UP000192251"/>
    </source>
</evidence>
<feature type="compositionally biased region" description="Pro residues" evidence="1">
    <location>
        <begin position="31"/>
        <end position="40"/>
    </location>
</feature>
<evidence type="ECO:0000256" key="1">
    <source>
        <dbReference type="SAM" id="MobiDB-lite"/>
    </source>
</evidence>
<reference evidence="2 3" key="1">
    <citation type="submission" date="2017-04" db="EMBL/GenBank/DDBJ databases">
        <title>The complete genome sequence of Streptomyces albolongus YIM 101047, the producer of novel bafilomycins and novel odoriferous sesquiterpenoids.</title>
        <authorList>
            <person name="Yin M."/>
            <person name="Jiang Y."/>
        </authorList>
    </citation>
    <scope>NUCLEOTIDE SEQUENCE [LARGE SCALE GENOMIC DNA]</scope>
    <source>
        <strain evidence="2 3">YIM 101047</strain>
    </source>
</reference>
<dbReference type="AlphaFoldDB" id="A0ABC8BT51"/>
<evidence type="ECO:0008006" key="4">
    <source>
        <dbReference type="Google" id="ProtNLM"/>
    </source>
</evidence>
<feature type="region of interest" description="Disordered" evidence="1">
    <location>
        <begin position="1"/>
        <end position="57"/>
    </location>
</feature>
<name>A0ABC8BT51_9ACTN</name>
<dbReference type="EMBL" id="CP020563">
    <property type="protein sequence ID" value="ARF73634.1"/>
    <property type="molecule type" value="Genomic_DNA"/>
</dbReference>
<keyword evidence="3" id="KW-1185">Reference proteome</keyword>
<protein>
    <recommendedName>
        <fullName evidence="4">XRE family transcriptional regulator</fullName>
    </recommendedName>
</protein>